<dbReference type="InterPro" id="IPR004821">
    <property type="entry name" value="Cyt_trans-like"/>
</dbReference>
<comment type="pathway">
    <text evidence="8">Cofactor biosynthesis; NAD(+) biosynthesis; NAD(+) from nicotinamide D-ribonucleotide: step 1/1.</text>
</comment>
<comment type="similarity">
    <text evidence="8">Belongs to the eukaryotic NMN adenylyltransferase family.</text>
</comment>
<feature type="compositionally biased region" description="Basic residues" evidence="9">
    <location>
        <begin position="58"/>
        <end position="74"/>
    </location>
</feature>
<dbReference type="InterPro" id="IPR051182">
    <property type="entry name" value="Euk_NMN_adenylyltrnsfrase"/>
</dbReference>
<feature type="compositionally biased region" description="Basic and acidic residues" evidence="9">
    <location>
        <begin position="364"/>
        <end position="377"/>
    </location>
</feature>
<dbReference type="AlphaFoldDB" id="A0A8G0PHN6"/>
<proteinExistence type="inferred from homology"/>
<dbReference type="GO" id="GO:0005524">
    <property type="term" value="F:ATP binding"/>
    <property type="evidence" value="ECO:0007669"/>
    <property type="project" value="UniProtKB-KW"/>
</dbReference>
<evidence type="ECO:0000256" key="3">
    <source>
        <dbReference type="ARBA" id="ARBA00022695"/>
    </source>
</evidence>
<dbReference type="PANTHER" id="PTHR12039">
    <property type="entry name" value="NICOTINAMIDE MONONUCLEOTIDE ADENYLYLTRANSFERASE"/>
    <property type="match status" value="1"/>
</dbReference>
<dbReference type="EC" id="2.7.7.18" evidence="8"/>
<evidence type="ECO:0000256" key="5">
    <source>
        <dbReference type="ARBA" id="ARBA00022840"/>
    </source>
</evidence>
<gene>
    <name evidence="11" type="ORF">H0G86_006748</name>
</gene>
<keyword evidence="5 8" id="KW-0067">ATP-binding</keyword>
<evidence type="ECO:0000256" key="6">
    <source>
        <dbReference type="ARBA" id="ARBA00023027"/>
    </source>
</evidence>
<name>A0A8G0PHN6_9HYPO</name>
<protein>
    <recommendedName>
        <fullName evidence="8">Nicotinamide-nucleotide adenylyltransferase</fullName>
        <ecNumber evidence="8">2.7.7.1</ecNumber>
        <ecNumber evidence="8">2.7.7.18</ecNumber>
    </recommendedName>
</protein>
<dbReference type="Pfam" id="PF01467">
    <property type="entry name" value="CTP_transf_like"/>
    <property type="match status" value="1"/>
</dbReference>
<evidence type="ECO:0000256" key="9">
    <source>
        <dbReference type="SAM" id="MobiDB-lite"/>
    </source>
</evidence>
<keyword evidence="12" id="KW-1185">Reference proteome</keyword>
<keyword evidence="1 8" id="KW-0662">Pyridine nucleotide biosynthesis</keyword>
<dbReference type="Proteomes" id="UP000826661">
    <property type="component" value="Chromosome III"/>
</dbReference>
<keyword evidence="3 8" id="KW-0548">Nucleotidyltransferase</keyword>
<evidence type="ECO:0000256" key="1">
    <source>
        <dbReference type="ARBA" id="ARBA00022642"/>
    </source>
</evidence>
<evidence type="ECO:0000313" key="11">
    <source>
        <dbReference type="EMBL" id="QYS99629.1"/>
    </source>
</evidence>
<keyword evidence="4 8" id="KW-0547">Nucleotide-binding</keyword>
<feature type="compositionally biased region" description="Low complexity" evidence="9">
    <location>
        <begin position="11"/>
        <end position="57"/>
    </location>
</feature>
<evidence type="ECO:0000256" key="7">
    <source>
        <dbReference type="ARBA" id="ARBA00049001"/>
    </source>
</evidence>
<evidence type="ECO:0000259" key="10">
    <source>
        <dbReference type="Pfam" id="PF01467"/>
    </source>
</evidence>
<accession>A0A8G0PHN6</accession>
<dbReference type="NCBIfam" id="TIGR00482">
    <property type="entry name" value="nicotinate (nicotinamide) nucleotide adenylyltransferase"/>
    <property type="match status" value="1"/>
</dbReference>
<dbReference type="GO" id="GO:0004515">
    <property type="term" value="F:nicotinate-nucleotide adenylyltransferase activity"/>
    <property type="evidence" value="ECO:0007669"/>
    <property type="project" value="UniProtKB-EC"/>
</dbReference>
<feature type="region of interest" description="Disordered" evidence="9">
    <location>
        <begin position="1"/>
        <end position="111"/>
    </location>
</feature>
<comment type="catalytic activity">
    <reaction evidence="8">
        <text>nicotinate beta-D-ribonucleotide + ATP + H(+) = deamido-NAD(+) + diphosphate</text>
        <dbReference type="Rhea" id="RHEA:22860"/>
        <dbReference type="ChEBI" id="CHEBI:15378"/>
        <dbReference type="ChEBI" id="CHEBI:30616"/>
        <dbReference type="ChEBI" id="CHEBI:33019"/>
        <dbReference type="ChEBI" id="CHEBI:57502"/>
        <dbReference type="ChEBI" id="CHEBI:58437"/>
        <dbReference type="EC" id="2.7.7.18"/>
    </reaction>
</comment>
<sequence>MELLHNKRRLSSPSSAGADLALASPSSSSSSSSSISTSLSSPRSVSVSLVNQQIQNHNHNHNHNYTHTHNKIHNHPPNPTTMGGIAADVFASSPPRPTNLPTGTPTPPPEPMSEPYHGYSFPHNRLKRRLTHPNKTPLVLVSCGSFSPPTSLHMSMFSVAESYAERTGFELVGSYMSPCSDTYGKSSLVPAHHRINMCRLAIEQTNSNAMIDDWETLRRDEAGRPVYTRTADVLKRLDEQLNDVLGGIQTLDGTFVRARVMLLIGADLALTMSDPKVWAPADIDVLLGYYGAFIVERPALCATQDAIQPLKKYHGNIMVVPSFQNDVSSTKARAQIRNGEVAQDLPRSVYDYIKLHHLYGSAPPKDRHVDKNGKPDLEMVSPRLPVASHR</sequence>
<dbReference type="GO" id="GO:0000309">
    <property type="term" value="F:nicotinamide-nucleotide adenylyltransferase activity"/>
    <property type="evidence" value="ECO:0007669"/>
    <property type="project" value="UniProtKB-EC"/>
</dbReference>
<keyword evidence="2 8" id="KW-0808">Transferase</keyword>
<evidence type="ECO:0000256" key="8">
    <source>
        <dbReference type="RuleBase" id="RU362021"/>
    </source>
</evidence>
<dbReference type="InterPro" id="IPR005248">
    <property type="entry name" value="NadD/NMNAT"/>
</dbReference>
<dbReference type="GO" id="GO:0009435">
    <property type="term" value="P:NAD+ biosynthetic process"/>
    <property type="evidence" value="ECO:0007669"/>
    <property type="project" value="UniProtKB-UniPathway"/>
</dbReference>
<dbReference type="EC" id="2.7.7.1" evidence="8"/>
<dbReference type="PANTHER" id="PTHR12039:SF0">
    <property type="entry name" value="NICOTINAMIDE-NUCLEOTIDE ADENYLYLTRANSFERASE"/>
    <property type="match status" value="1"/>
</dbReference>
<evidence type="ECO:0000256" key="2">
    <source>
        <dbReference type="ARBA" id="ARBA00022679"/>
    </source>
</evidence>
<dbReference type="SUPFAM" id="SSF52374">
    <property type="entry name" value="Nucleotidylyl transferase"/>
    <property type="match status" value="1"/>
</dbReference>
<feature type="compositionally biased region" description="Pro residues" evidence="9">
    <location>
        <begin position="94"/>
        <end position="111"/>
    </location>
</feature>
<reference evidence="11 12" key="1">
    <citation type="journal article" date="2021" name="BMC Genomics">
        <title>Telomere-to-telomere genome assembly of asparaginase-producing Trichoderma simmonsii.</title>
        <authorList>
            <person name="Chung D."/>
            <person name="Kwon Y.M."/>
            <person name="Yang Y."/>
        </authorList>
    </citation>
    <scope>NUCLEOTIDE SEQUENCE [LARGE SCALE GENOMIC DNA]</scope>
    <source>
        <strain evidence="11 12">GH-Sj1</strain>
    </source>
</reference>
<feature type="domain" description="Cytidyltransferase-like" evidence="10">
    <location>
        <begin position="143"/>
        <end position="334"/>
    </location>
</feature>
<feature type="region of interest" description="Disordered" evidence="9">
    <location>
        <begin position="363"/>
        <end position="390"/>
    </location>
</feature>
<dbReference type="InterPro" id="IPR014729">
    <property type="entry name" value="Rossmann-like_a/b/a_fold"/>
</dbReference>
<dbReference type="Gene3D" id="3.40.50.620">
    <property type="entry name" value="HUPs"/>
    <property type="match status" value="1"/>
</dbReference>
<evidence type="ECO:0000256" key="4">
    <source>
        <dbReference type="ARBA" id="ARBA00022741"/>
    </source>
</evidence>
<dbReference type="EMBL" id="CP075866">
    <property type="protein sequence ID" value="QYS99629.1"/>
    <property type="molecule type" value="Genomic_DNA"/>
</dbReference>
<comment type="catalytic activity">
    <reaction evidence="7 8">
        <text>beta-nicotinamide D-ribonucleotide + ATP + H(+) = diphosphate + NAD(+)</text>
        <dbReference type="Rhea" id="RHEA:21360"/>
        <dbReference type="ChEBI" id="CHEBI:14649"/>
        <dbReference type="ChEBI" id="CHEBI:15378"/>
        <dbReference type="ChEBI" id="CHEBI:30616"/>
        <dbReference type="ChEBI" id="CHEBI:33019"/>
        <dbReference type="ChEBI" id="CHEBI:57540"/>
        <dbReference type="EC" id="2.7.7.1"/>
    </reaction>
</comment>
<feature type="compositionally biased region" description="Basic residues" evidence="9">
    <location>
        <begin position="1"/>
        <end position="10"/>
    </location>
</feature>
<dbReference type="UniPathway" id="UPA00253">
    <property type="reaction ID" value="UER00600"/>
</dbReference>
<evidence type="ECO:0000313" key="12">
    <source>
        <dbReference type="Proteomes" id="UP000826661"/>
    </source>
</evidence>
<organism evidence="11 12">
    <name type="scientific">Trichoderma simmonsii</name>
    <dbReference type="NCBI Taxonomy" id="1491479"/>
    <lineage>
        <taxon>Eukaryota</taxon>
        <taxon>Fungi</taxon>
        <taxon>Dikarya</taxon>
        <taxon>Ascomycota</taxon>
        <taxon>Pezizomycotina</taxon>
        <taxon>Sordariomycetes</taxon>
        <taxon>Hypocreomycetidae</taxon>
        <taxon>Hypocreales</taxon>
        <taxon>Hypocreaceae</taxon>
        <taxon>Trichoderma</taxon>
    </lineage>
</organism>
<keyword evidence="6 8" id="KW-0520">NAD</keyword>